<accession>A0A6A6EVG1</accession>
<dbReference type="InterPro" id="IPR010730">
    <property type="entry name" value="HET"/>
</dbReference>
<dbReference type="Proteomes" id="UP000800200">
    <property type="component" value="Unassembled WGS sequence"/>
</dbReference>
<proteinExistence type="predicted"/>
<dbReference type="PANTHER" id="PTHR33112:SF16">
    <property type="entry name" value="HETEROKARYON INCOMPATIBILITY DOMAIN-CONTAINING PROTEIN"/>
    <property type="match status" value="1"/>
</dbReference>
<protein>
    <submittedName>
        <fullName evidence="3">HET-domain-containing protein</fullName>
    </submittedName>
</protein>
<name>A0A6A6EVG1_9PEZI</name>
<dbReference type="AlphaFoldDB" id="A0A6A6EVG1"/>
<dbReference type="Pfam" id="PF06985">
    <property type="entry name" value="HET"/>
    <property type="match status" value="1"/>
</dbReference>
<sequence length="792" mass="91520">MLCKICTCMLRGGTGQQWNGTHDLTFKHHTKTDTLRRSREAGCSICIALANELRQEIDLFEDHDLSIEASLSEVKDTESDKNLYRLDFVLQKRRTRTFVLRHTDPEVVWLRTPKSFNTSSDEVFELAQSWISKCQCADFWKVEGKRFYPKRLLDIDDLKRANGLEEIDSLTFFSKHANLERAKVRLIETDPDKTHERKNNRYVTLSHCWGKPRSVQGQLKLTSRTEDRFKRDGIELKELSKTFRDAMLFACRLDKVGYIWIDSLCIKQPAEPGMDQGDSERDWLDQSRVMDQIYRGSYLNISATAAFDGDQGLFFKRRPEDLWEDEINLNLTGLSSQDQEKGAQLRQGLSGPEVLPSTVQNASGSNSPHSPTPRKSARISKRISDDVSSDGPRKLRRMGTESIFDTPRPERRTGADYLRRCTIIDVSFWNDLVEEAPVNRRGWVLQERVMAPRVLHFCRNQIAWECSEFQDAEGHPEGLPPLKMKLGDIVDEGRLKSLRPEDGFRLRQIRLKGFFDPDINLKNLHIYELWKRMVEVYSRTKLTVSGDKLIALSGIARRFSELLGPQSEYVAGMWAEHLESQLLWHVNEDFKDGIFKNGARRDPTRAPSFSWASVDTPHGILYGETTDYGRDRAEDLLFHVKAHQIFWQDPENKFGLIDNGKVILRVRYLRKIELKKLQPPHRVPYSWRLADGNSRHQRDLTEHFNLYLDAPETDVEIFQPDAKLYCMAAAFGERTVKKSSRYLICLLLKLEGSSRGRKQFKRIGLTKLSNYADQAGQKALREKESVEDIAII</sequence>
<evidence type="ECO:0000256" key="1">
    <source>
        <dbReference type="SAM" id="MobiDB-lite"/>
    </source>
</evidence>
<gene>
    <name evidence="3" type="ORF">K469DRAFT_617948</name>
</gene>
<keyword evidence="4" id="KW-1185">Reference proteome</keyword>
<feature type="domain" description="Heterokaryon incompatibility" evidence="2">
    <location>
        <begin position="202"/>
        <end position="447"/>
    </location>
</feature>
<evidence type="ECO:0000313" key="3">
    <source>
        <dbReference type="EMBL" id="KAF2194080.1"/>
    </source>
</evidence>
<dbReference type="EMBL" id="ML994612">
    <property type="protein sequence ID" value="KAF2194080.1"/>
    <property type="molecule type" value="Genomic_DNA"/>
</dbReference>
<evidence type="ECO:0000313" key="4">
    <source>
        <dbReference type="Proteomes" id="UP000800200"/>
    </source>
</evidence>
<reference evidence="3" key="1">
    <citation type="journal article" date="2020" name="Stud. Mycol.">
        <title>101 Dothideomycetes genomes: a test case for predicting lifestyles and emergence of pathogens.</title>
        <authorList>
            <person name="Haridas S."/>
            <person name="Albert R."/>
            <person name="Binder M."/>
            <person name="Bloem J."/>
            <person name="Labutti K."/>
            <person name="Salamov A."/>
            <person name="Andreopoulos B."/>
            <person name="Baker S."/>
            <person name="Barry K."/>
            <person name="Bills G."/>
            <person name="Bluhm B."/>
            <person name="Cannon C."/>
            <person name="Castanera R."/>
            <person name="Culley D."/>
            <person name="Daum C."/>
            <person name="Ezra D."/>
            <person name="Gonzalez J."/>
            <person name="Henrissat B."/>
            <person name="Kuo A."/>
            <person name="Liang C."/>
            <person name="Lipzen A."/>
            <person name="Lutzoni F."/>
            <person name="Magnuson J."/>
            <person name="Mondo S."/>
            <person name="Nolan M."/>
            <person name="Ohm R."/>
            <person name="Pangilinan J."/>
            <person name="Park H.-J."/>
            <person name="Ramirez L."/>
            <person name="Alfaro M."/>
            <person name="Sun H."/>
            <person name="Tritt A."/>
            <person name="Yoshinaga Y."/>
            <person name="Zwiers L.-H."/>
            <person name="Turgeon B."/>
            <person name="Goodwin S."/>
            <person name="Spatafora J."/>
            <person name="Crous P."/>
            <person name="Grigoriev I."/>
        </authorList>
    </citation>
    <scope>NUCLEOTIDE SEQUENCE</scope>
    <source>
        <strain evidence="3">CBS 207.26</strain>
    </source>
</reference>
<evidence type="ECO:0000259" key="2">
    <source>
        <dbReference type="Pfam" id="PF06985"/>
    </source>
</evidence>
<organism evidence="3 4">
    <name type="scientific">Zopfia rhizophila CBS 207.26</name>
    <dbReference type="NCBI Taxonomy" id="1314779"/>
    <lineage>
        <taxon>Eukaryota</taxon>
        <taxon>Fungi</taxon>
        <taxon>Dikarya</taxon>
        <taxon>Ascomycota</taxon>
        <taxon>Pezizomycotina</taxon>
        <taxon>Dothideomycetes</taxon>
        <taxon>Dothideomycetes incertae sedis</taxon>
        <taxon>Zopfiaceae</taxon>
        <taxon>Zopfia</taxon>
    </lineage>
</organism>
<feature type="compositionally biased region" description="Polar residues" evidence="1">
    <location>
        <begin position="357"/>
        <end position="369"/>
    </location>
</feature>
<feature type="region of interest" description="Disordered" evidence="1">
    <location>
        <begin position="334"/>
        <end position="411"/>
    </location>
</feature>
<dbReference type="PANTHER" id="PTHR33112">
    <property type="entry name" value="DOMAIN PROTEIN, PUTATIVE-RELATED"/>
    <property type="match status" value="1"/>
</dbReference>
<dbReference type="OrthoDB" id="5362512at2759"/>